<name>A0A6N3F1S6_9FIRM</name>
<gene>
    <name evidence="11" type="primary">ftsE_1</name>
    <name evidence="9" type="synonym">ftsE</name>
    <name evidence="11" type="ORF">CHLFYP18_01052</name>
</gene>
<evidence type="ECO:0000256" key="5">
    <source>
        <dbReference type="ARBA" id="ARBA00022741"/>
    </source>
</evidence>
<evidence type="ECO:0000256" key="1">
    <source>
        <dbReference type="ARBA" id="ARBA00005417"/>
    </source>
</evidence>
<dbReference type="GO" id="GO:0022857">
    <property type="term" value="F:transmembrane transporter activity"/>
    <property type="evidence" value="ECO:0007669"/>
    <property type="project" value="TreeGrafter"/>
</dbReference>
<evidence type="ECO:0000259" key="10">
    <source>
        <dbReference type="PROSITE" id="PS50893"/>
    </source>
</evidence>
<keyword evidence="6 9" id="KW-0067">ATP-binding</keyword>
<evidence type="ECO:0000256" key="9">
    <source>
        <dbReference type="RuleBase" id="RU365094"/>
    </source>
</evidence>
<evidence type="ECO:0000256" key="6">
    <source>
        <dbReference type="ARBA" id="ARBA00022840"/>
    </source>
</evidence>
<keyword evidence="4 9" id="KW-0132">Cell division</keyword>
<comment type="function">
    <text evidence="9">Part of the ABC transporter FtsEX involved in cellular division.</text>
</comment>
<keyword evidence="7 9" id="KW-0472">Membrane</keyword>
<keyword evidence="8 9" id="KW-0131">Cell cycle</keyword>
<accession>A0A6N3F1S6</accession>
<dbReference type="InterPro" id="IPR027417">
    <property type="entry name" value="P-loop_NTPase"/>
</dbReference>
<dbReference type="FunFam" id="3.40.50.300:FF:000056">
    <property type="entry name" value="Cell division ATP-binding protein FtsE"/>
    <property type="match status" value="1"/>
</dbReference>
<dbReference type="SUPFAM" id="SSF52540">
    <property type="entry name" value="P-loop containing nucleoside triphosphate hydrolases"/>
    <property type="match status" value="1"/>
</dbReference>
<evidence type="ECO:0000256" key="3">
    <source>
        <dbReference type="ARBA" id="ARBA00022475"/>
    </source>
</evidence>
<organism evidence="11">
    <name type="scientific">Hungatella hathewayi</name>
    <dbReference type="NCBI Taxonomy" id="154046"/>
    <lineage>
        <taxon>Bacteria</taxon>
        <taxon>Bacillati</taxon>
        <taxon>Bacillota</taxon>
        <taxon>Clostridia</taxon>
        <taxon>Lachnospirales</taxon>
        <taxon>Lachnospiraceae</taxon>
        <taxon>Hungatella</taxon>
    </lineage>
</organism>
<dbReference type="EMBL" id="CACRUH010000057">
    <property type="protein sequence ID" value="VYU45846.1"/>
    <property type="molecule type" value="Genomic_DNA"/>
</dbReference>
<dbReference type="InterPro" id="IPR003593">
    <property type="entry name" value="AAA+_ATPase"/>
</dbReference>
<comment type="subunit">
    <text evidence="9">Homodimer. Forms a membrane-associated complex with FtsX.</text>
</comment>
<comment type="similarity">
    <text evidence="1 9">Belongs to the ABC transporter superfamily.</text>
</comment>
<dbReference type="GO" id="GO:0051301">
    <property type="term" value="P:cell division"/>
    <property type="evidence" value="ECO:0007669"/>
    <property type="project" value="UniProtKB-UniRule"/>
</dbReference>
<dbReference type="NCBIfam" id="TIGR02673">
    <property type="entry name" value="FtsE"/>
    <property type="match status" value="1"/>
</dbReference>
<feature type="domain" description="ABC transporter" evidence="10">
    <location>
        <begin position="26"/>
        <end position="252"/>
    </location>
</feature>
<evidence type="ECO:0000256" key="2">
    <source>
        <dbReference type="ARBA" id="ARBA00020019"/>
    </source>
</evidence>
<reference evidence="11" key="1">
    <citation type="submission" date="2019-11" db="EMBL/GenBank/DDBJ databases">
        <authorList>
            <person name="Feng L."/>
        </authorList>
    </citation>
    <scope>NUCLEOTIDE SEQUENCE</scope>
    <source>
        <strain evidence="11">ChathewayiLFYP18</strain>
    </source>
</reference>
<dbReference type="GO" id="GO:0005524">
    <property type="term" value="F:ATP binding"/>
    <property type="evidence" value="ECO:0007669"/>
    <property type="project" value="UniProtKB-UniRule"/>
</dbReference>
<keyword evidence="3 9" id="KW-1003">Cell membrane</keyword>
<evidence type="ECO:0000313" key="11">
    <source>
        <dbReference type="EMBL" id="VYU45846.1"/>
    </source>
</evidence>
<dbReference type="PROSITE" id="PS50893">
    <property type="entry name" value="ABC_TRANSPORTER_2"/>
    <property type="match status" value="1"/>
</dbReference>
<dbReference type="InterPro" id="IPR003439">
    <property type="entry name" value="ABC_transporter-like_ATP-bd"/>
</dbReference>
<dbReference type="InterPro" id="IPR015854">
    <property type="entry name" value="ABC_transpr_LolD-like"/>
</dbReference>
<dbReference type="Pfam" id="PF00005">
    <property type="entry name" value="ABC_tran"/>
    <property type="match status" value="1"/>
</dbReference>
<evidence type="ECO:0000256" key="7">
    <source>
        <dbReference type="ARBA" id="ARBA00023136"/>
    </source>
</evidence>
<dbReference type="GO" id="GO:0016887">
    <property type="term" value="F:ATP hydrolysis activity"/>
    <property type="evidence" value="ECO:0007669"/>
    <property type="project" value="InterPro"/>
</dbReference>
<evidence type="ECO:0000256" key="8">
    <source>
        <dbReference type="ARBA" id="ARBA00023306"/>
    </source>
</evidence>
<dbReference type="PANTHER" id="PTHR24220:SF470">
    <property type="entry name" value="CELL DIVISION ATP-BINDING PROTEIN FTSE"/>
    <property type="match status" value="1"/>
</dbReference>
<dbReference type="GO" id="GO:0005886">
    <property type="term" value="C:plasma membrane"/>
    <property type="evidence" value="ECO:0007669"/>
    <property type="project" value="UniProtKB-SubCell"/>
</dbReference>
<sequence length="252" mass="28776">MIFEDRYLISWITVMEKRSTVDNTMILFDRVTKTYGTGQKALDDVSLQIEKGEFVFLVGNSGAGKTTLLELILRETEADQGNIVVNGIDLRQLKERQVCRYRRYIGMVFQDFCLFPDFTVYENVAFAQRVIEADHKRMRSRVMEVLSQVGLEKKAGCYPGQLSGGEKQRTALARAVVNQPVLLLADEPTGNLDQKNAEEIMRLLEKINRQGTTVLVVSHNQELVKYMHKRQIALRYGKVIKDNSRGGLMYGF</sequence>
<dbReference type="Gene3D" id="3.40.50.300">
    <property type="entry name" value="P-loop containing nucleotide triphosphate hydrolases"/>
    <property type="match status" value="1"/>
</dbReference>
<dbReference type="AlphaFoldDB" id="A0A6N3F1S6"/>
<evidence type="ECO:0000256" key="4">
    <source>
        <dbReference type="ARBA" id="ARBA00022618"/>
    </source>
</evidence>
<dbReference type="InterPro" id="IPR005286">
    <property type="entry name" value="Cell_div_FtsE"/>
</dbReference>
<comment type="subcellular location">
    <subcellularLocation>
        <location evidence="9">Cell membrane</location>
        <topology evidence="9">Peripheral membrane protein</topology>
        <orientation evidence="9">Cytoplasmic side</orientation>
    </subcellularLocation>
</comment>
<dbReference type="PANTHER" id="PTHR24220">
    <property type="entry name" value="IMPORT ATP-BINDING PROTEIN"/>
    <property type="match status" value="1"/>
</dbReference>
<keyword evidence="5 9" id="KW-0547">Nucleotide-binding</keyword>
<proteinExistence type="inferred from homology"/>
<protein>
    <recommendedName>
        <fullName evidence="2 9">Cell division ATP-binding protein FtsE</fullName>
    </recommendedName>
</protein>
<dbReference type="SMART" id="SM00382">
    <property type="entry name" value="AAA"/>
    <property type="match status" value="1"/>
</dbReference>